<accession>A0A4S2H7U5</accession>
<reference evidence="1 2" key="1">
    <citation type="journal article" date="2013" name="Int. J. Syst. Evol. Microbiol.">
        <title>Marinicauda pacifica gen. nov., sp. nov., a prosthecate alphaproteobacterium of the family Hyphomonadaceae isolated from deep seawater.</title>
        <authorList>
            <person name="Zhang X.Y."/>
            <person name="Li G.W."/>
            <person name="Wang C.S."/>
            <person name="Zhang Y.J."/>
            <person name="Xu X.W."/>
            <person name="Li H."/>
            <person name="Liu A."/>
            <person name="Liu C."/>
            <person name="Xie B.B."/>
            <person name="Qin Q.L."/>
            <person name="Xu Z."/>
            <person name="Chen X.L."/>
            <person name="Zhou B.C."/>
            <person name="Zhang Y.Z."/>
        </authorList>
    </citation>
    <scope>NUCLEOTIDE SEQUENCE [LARGE SCALE GENOMIC DNA]</scope>
    <source>
        <strain evidence="1 2">P-1 km-3</strain>
    </source>
</reference>
<evidence type="ECO:0000313" key="2">
    <source>
        <dbReference type="Proteomes" id="UP000305451"/>
    </source>
</evidence>
<gene>
    <name evidence="1" type="ORF">E5162_14055</name>
</gene>
<dbReference type="Proteomes" id="UP000305451">
    <property type="component" value="Unassembled WGS sequence"/>
</dbReference>
<keyword evidence="2" id="KW-1185">Reference proteome</keyword>
<organism evidence="1 2">
    <name type="scientific">Marinicauda pacifica</name>
    <dbReference type="NCBI Taxonomy" id="1133559"/>
    <lineage>
        <taxon>Bacteria</taxon>
        <taxon>Pseudomonadati</taxon>
        <taxon>Pseudomonadota</taxon>
        <taxon>Alphaproteobacteria</taxon>
        <taxon>Maricaulales</taxon>
        <taxon>Maricaulaceae</taxon>
        <taxon>Marinicauda</taxon>
    </lineage>
</organism>
<sequence>MTPAKLEKLRAMLAAFPGDASNRLAETARHADPALARLIEYCSTDPEVSARKRFFAPLAPLSHDPETTRPSLAYAPPAILEALWHWIDETLDPEAAEQSRAVAADVFKDEAGRLDEARVRVAGRILDAVAAVKDEPREAKRLKARLGVRDFDSVRDIAVILRAAPALRTALEGLPEQIGEISDTLSADLRDRYETAAEADPDAGAWFLYFVMARLTRPWRILRAFERIGKRGDDFLLSRTDMSGIGEALLLDAGHFLAGFAQSPKTEAEADAATQALSNFAAITVGMTREIGIRKDGPWGQKLVELRNRASSQMERHHERTRKAFEPLIAAPKSERAARMTQVPQPGSEAFTEAQSLARFLLATKDDAARAAAGGAHQQLLTGLQGRLEELGGHLLNQLRVKDQDLQDKAQTRLEAVALLMTSLGEGKAAAVLLRRGAAAKAA</sequence>
<proteinExistence type="predicted"/>
<protein>
    <submittedName>
        <fullName evidence="1">Uncharacterized protein</fullName>
    </submittedName>
</protein>
<dbReference type="OrthoDB" id="8433260at2"/>
<dbReference type="EMBL" id="SRXV01000005">
    <property type="protein sequence ID" value="TGY91733.1"/>
    <property type="molecule type" value="Genomic_DNA"/>
</dbReference>
<dbReference type="RefSeq" id="WP_158291319.1">
    <property type="nucleotide sequence ID" value="NZ_BMEI01000005.1"/>
</dbReference>
<comment type="caution">
    <text evidence="1">The sequence shown here is derived from an EMBL/GenBank/DDBJ whole genome shotgun (WGS) entry which is preliminary data.</text>
</comment>
<dbReference type="AlphaFoldDB" id="A0A4S2H7U5"/>
<evidence type="ECO:0000313" key="1">
    <source>
        <dbReference type="EMBL" id="TGY91733.1"/>
    </source>
</evidence>
<name>A0A4S2H7U5_9PROT</name>